<dbReference type="InterPro" id="IPR033985">
    <property type="entry name" value="SusD-like_N"/>
</dbReference>
<keyword evidence="4" id="KW-0472">Membrane</keyword>
<dbReference type="EMBL" id="JQJD01000025">
    <property type="protein sequence ID" value="KGN81576.1"/>
    <property type="molecule type" value="Genomic_DNA"/>
</dbReference>
<keyword evidence="5" id="KW-0998">Cell outer membrane</keyword>
<accession>A0A0A2ERT2</accession>
<evidence type="ECO:0000259" key="6">
    <source>
        <dbReference type="Pfam" id="PF07980"/>
    </source>
</evidence>
<evidence type="ECO:0000313" key="8">
    <source>
        <dbReference type="EMBL" id="KGN81576.1"/>
    </source>
</evidence>
<dbReference type="SUPFAM" id="SSF48452">
    <property type="entry name" value="TPR-like"/>
    <property type="match status" value="1"/>
</dbReference>
<evidence type="ECO:0000256" key="4">
    <source>
        <dbReference type="ARBA" id="ARBA00023136"/>
    </source>
</evidence>
<evidence type="ECO:0000256" key="1">
    <source>
        <dbReference type="ARBA" id="ARBA00004442"/>
    </source>
</evidence>
<dbReference type="InterPro" id="IPR011990">
    <property type="entry name" value="TPR-like_helical_dom_sf"/>
</dbReference>
<reference evidence="8 9" key="1">
    <citation type="submission" date="2014-08" db="EMBL/GenBank/DDBJ databases">
        <title>Porphyromonas cangingivalis strain:COT-109_OH1386 Genome sequencing.</title>
        <authorList>
            <person name="Wallis C."/>
            <person name="Deusch O."/>
            <person name="O'Flynn C."/>
            <person name="Davis I."/>
            <person name="Jospin G."/>
            <person name="Darling A.E."/>
            <person name="Coil D.A."/>
            <person name="Alexiev A."/>
            <person name="Horsfall A."/>
            <person name="Kirkwood N."/>
            <person name="Harris S."/>
            <person name="Eisen J.A."/>
        </authorList>
    </citation>
    <scope>NUCLEOTIDE SEQUENCE [LARGE SCALE GENOMIC DNA]</scope>
    <source>
        <strain evidence="9">COT-109 OH1386</strain>
    </source>
</reference>
<dbReference type="AlphaFoldDB" id="A0A0A2ERT2"/>
<dbReference type="eggNOG" id="COG1834">
    <property type="taxonomic scope" value="Bacteria"/>
</dbReference>
<feature type="domain" description="RagB/SusD" evidence="6">
    <location>
        <begin position="326"/>
        <end position="472"/>
    </location>
</feature>
<evidence type="ECO:0000259" key="7">
    <source>
        <dbReference type="Pfam" id="PF14322"/>
    </source>
</evidence>
<proteinExistence type="inferred from homology"/>
<evidence type="ECO:0000256" key="2">
    <source>
        <dbReference type="ARBA" id="ARBA00006275"/>
    </source>
</evidence>
<dbReference type="STRING" id="36874.HQ34_09015"/>
<dbReference type="InterPro" id="IPR012944">
    <property type="entry name" value="SusD_RagB_dom"/>
</dbReference>
<dbReference type="Pfam" id="PF14322">
    <property type="entry name" value="SusD-like_3"/>
    <property type="match status" value="1"/>
</dbReference>
<evidence type="ECO:0000313" key="9">
    <source>
        <dbReference type="Proteomes" id="UP000030125"/>
    </source>
</evidence>
<organism evidence="8 9">
    <name type="scientific">Porphyromonas cangingivalis</name>
    <dbReference type="NCBI Taxonomy" id="36874"/>
    <lineage>
        <taxon>Bacteria</taxon>
        <taxon>Pseudomonadati</taxon>
        <taxon>Bacteroidota</taxon>
        <taxon>Bacteroidia</taxon>
        <taxon>Bacteroidales</taxon>
        <taxon>Porphyromonadaceae</taxon>
        <taxon>Porphyromonas</taxon>
    </lineage>
</organism>
<protein>
    <submittedName>
        <fullName evidence="8">Glycan metabolism protein RagB</fullName>
    </submittedName>
</protein>
<dbReference type="Proteomes" id="UP000030125">
    <property type="component" value="Unassembled WGS sequence"/>
</dbReference>
<gene>
    <name evidence="8" type="ORF">HQ35_04150</name>
</gene>
<comment type="subcellular location">
    <subcellularLocation>
        <location evidence="1">Cell outer membrane</location>
    </subcellularLocation>
</comment>
<dbReference type="Gene3D" id="1.25.40.390">
    <property type="match status" value="1"/>
</dbReference>
<keyword evidence="3" id="KW-0732">Signal</keyword>
<name>A0A0A2ERT2_PORCN</name>
<feature type="domain" description="SusD-like N-terminal" evidence="7">
    <location>
        <begin position="46"/>
        <end position="199"/>
    </location>
</feature>
<sequence>MSFQKHFLYRRRISFMFILLCTIGCSLDIPYENRFSDPDAISTPIRAKELLATAYAELPDASFELSVLSDDFDPTPLLVQNTELSNLYKWQPTPIEVLSFSLWEGYYSAIAIANAVLERTVLISPQTSKEEILLRSVIAEAKVIKAHCFFNLLRLFAPDYGDGDGHEGVPLKRMVELEFLPRASIATCVEHIRILLSEALESDYTSVGEYWFSPMSACYLMAELELYAHNYKVATDYARKVIRGHGGEEALSERSYRSMWGDSPCPERIFSRFVKSVYYTDISLSREKGDYLSVSQALTDSYAPEDLRREATIYTYRLKNQDLADKEAMRVGLGKYNRENKEGRPFRTVNRYRVSGAYFIMAEALCRMGDEPAGIDVANRYLAHRKAPLLPSEGLSGDALIRSILQEKWKEFVGEGERFFDLKRLRKTVLSDWNRSGSASMKRIASDDYRWNFPIPKGEYLYNKQMTQNEGWPKIGR</sequence>
<comment type="similarity">
    <text evidence="2">Belongs to the SusD family.</text>
</comment>
<keyword evidence="9" id="KW-1185">Reference proteome</keyword>
<comment type="caution">
    <text evidence="8">The sequence shown here is derived from an EMBL/GenBank/DDBJ whole genome shotgun (WGS) entry which is preliminary data.</text>
</comment>
<dbReference type="Pfam" id="PF07980">
    <property type="entry name" value="SusD_RagB"/>
    <property type="match status" value="1"/>
</dbReference>
<evidence type="ECO:0000256" key="3">
    <source>
        <dbReference type="ARBA" id="ARBA00022729"/>
    </source>
</evidence>
<evidence type="ECO:0000256" key="5">
    <source>
        <dbReference type="ARBA" id="ARBA00023237"/>
    </source>
</evidence>
<dbReference type="GO" id="GO:0009279">
    <property type="term" value="C:cell outer membrane"/>
    <property type="evidence" value="ECO:0007669"/>
    <property type="project" value="UniProtKB-SubCell"/>
</dbReference>